<dbReference type="Gene3D" id="3.30.428.10">
    <property type="entry name" value="HIT-like"/>
    <property type="match status" value="1"/>
</dbReference>
<reference evidence="2" key="1">
    <citation type="submission" date="2018-05" db="EMBL/GenBank/DDBJ databases">
        <authorList>
            <person name="Lanie J.A."/>
            <person name="Ng W.-L."/>
            <person name="Kazmierczak K.M."/>
            <person name="Andrzejewski T.M."/>
            <person name="Davidsen T.M."/>
            <person name="Wayne K.J."/>
            <person name="Tettelin H."/>
            <person name="Glass J.I."/>
            <person name="Rusch D."/>
            <person name="Podicherti R."/>
            <person name="Tsui H.-C.T."/>
            <person name="Winkler M.E."/>
        </authorList>
    </citation>
    <scope>NUCLEOTIDE SEQUENCE</scope>
</reference>
<dbReference type="Pfam" id="PF01844">
    <property type="entry name" value="HNH"/>
    <property type="match status" value="1"/>
</dbReference>
<dbReference type="PANTHER" id="PTHR42997:SF1">
    <property type="entry name" value="AP-4-A PHOSPHORYLASE"/>
    <property type="match status" value="1"/>
</dbReference>
<feature type="non-terminal residue" evidence="2">
    <location>
        <position position="316"/>
    </location>
</feature>
<organism evidence="2">
    <name type="scientific">marine metagenome</name>
    <dbReference type="NCBI Taxonomy" id="408172"/>
    <lineage>
        <taxon>unclassified sequences</taxon>
        <taxon>metagenomes</taxon>
        <taxon>ecological metagenomes</taxon>
    </lineage>
</organism>
<dbReference type="PANTHER" id="PTHR42997">
    <property type="entry name" value="HIT FAMILY HYDROLASE"/>
    <property type="match status" value="1"/>
</dbReference>
<dbReference type="GO" id="GO:0003676">
    <property type="term" value="F:nucleic acid binding"/>
    <property type="evidence" value="ECO:0007669"/>
    <property type="project" value="InterPro"/>
</dbReference>
<dbReference type="InterPro" id="IPR003615">
    <property type="entry name" value="HNH_nuc"/>
</dbReference>
<dbReference type="InterPro" id="IPR002711">
    <property type="entry name" value="HNH"/>
</dbReference>
<accession>A0A382LQ96</accession>
<name>A0A382LQ96_9ZZZZ</name>
<evidence type="ECO:0000259" key="1">
    <source>
        <dbReference type="PROSITE" id="PS51084"/>
    </source>
</evidence>
<dbReference type="InterPro" id="IPR036265">
    <property type="entry name" value="HIT-like_sf"/>
</dbReference>
<feature type="domain" description="HIT" evidence="1">
    <location>
        <begin position="213"/>
        <end position="316"/>
    </location>
</feature>
<dbReference type="GO" id="GO:0008270">
    <property type="term" value="F:zinc ion binding"/>
    <property type="evidence" value="ECO:0007669"/>
    <property type="project" value="InterPro"/>
</dbReference>
<gene>
    <name evidence="2" type="ORF">METZ01_LOCUS290789</name>
</gene>
<proteinExistence type="predicted"/>
<dbReference type="Gene3D" id="1.10.30.50">
    <property type="match status" value="1"/>
</dbReference>
<dbReference type="PROSITE" id="PS00892">
    <property type="entry name" value="HIT_1"/>
    <property type="match status" value="1"/>
</dbReference>
<evidence type="ECO:0000313" key="2">
    <source>
        <dbReference type="EMBL" id="SVC37935.1"/>
    </source>
</evidence>
<dbReference type="SUPFAM" id="SSF54197">
    <property type="entry name" value="HIT-like"/>
    <property type="match status" value="1"/>
</dbReference>
<dbReference type="GO" id="GO:0004519">
    <property type="term" value="F:endonuclease activity"/>
    <property type="evidence" value="ECO:0007669"/>
    <property type="project" value="InterPro"/>
</dbReference>
<dbReference type="InterPro" id="IPR011146">
    <property type="entry name" value="HIT-like"/>
</dbReference>
<feature type="non-terminal residue" evidence="2">
    <location>
        <position position="1"/>
    </location>
</feature>
<sequence length="316" mass="36672">MNSQEKNPLGFESLKTFITKEMRMSHIYQPVMLHVLLDSKGRASTTDIAKVLLSWDRSQIEYYEHIVKTQVGPVLTRNRGVTEKDGDNYSIINFEDLSENEIEELKAICLNKIDDYIEKRGQKIWQHRKKSAGVIKGSDRYKVLKRAKYRCELCGISAEEKALEVDHIVPRNLGGKDELSNYQALCYSCNAMKRDTDDEDFRGVADSYKHRESDCLFCNMESARVIDENELVYVIRDKYPVTDLHTLFIPKRHIKHYHELYQPELNALHQLLIKHQQTIKDDDPSVSSFNIGINDGQEAGQTIMHLHVHLIPRRPN</sequence>
<protein>
    <recommendedName>
        <fullName evidence="1">HIT domain-containing protein</fullName>
    </recommendedName>
</protein>
<dbReference type="InterPro" id="IPR052908">
    <property type="entry name" value="AP-4-A_phosphorylase"/>
</dbReference>
<dbReference type="SMART" id="SM00507">
    <property type="entry name" value="HNHc"/>
    <property type="match status" value="1"/>
</dbReference>
<dbReference type="EMBL" id="UINC01088048">
    <property type="protein sequence ID" value="SVC37935.1"/>
    <property type="molecule type" value="Genomic_DNA"/>
</dbReference>
<dbReference type="PROSITE" id="PS51084">
    <property type="entry name" value="HIT_2"/>
    <property type="match status" value="1"/>
</dbReference>
<dbReference type="Pfam" id="PF01230">
    <property type="entry name" value="HIT"/>
    <property type="match status" value="1"/>
</dbReference>
<dbReference type="AlphaFoldDB" id="A0A382LQ96"/>
<dbReference type="InterPro" id="IPR019808">
    <property type="entry name" value="Histidine_triad_CS"/>
</dbReference>
<dbReference type="CDD" id="cd00085">
    <property type="entry name" value="HNHc"/>
    <property type="match status" value="1"/>
</dbReference>